<evidence type="ECO:0000256" key="2">
    <source>
        <dbReference type="SAM" id="MobiDB-lite"/>
    </source>
</evidence>
<dbReference type="GO" id="GO:0016042">
    <property type="term" value="P:lipid catabolic process"/>
    <property type="evidence" value="ECO:0007669"/>
    <property type="project" value="InterPro"/>
</dbReference>
<evidence type="ECO:0000313" key="5">
    <source>
        <dbReference type="Proteomes" id="UP000235994"/>
    </source>
</evidence>
<reference evidence="4 5" key="1">
    <citation type="submission" date="2018-01" db="EMBL/GenBank/DDBJ databases">
        <title>The draft genome of an aniline degradation strain ANB-1.</title>
        <authorList>
            <person name="Zhang L."/>
            <person name="Jiang J."/>
        </authorList>
    </citation>
    <scope>NUCLEOTIDE SEQUENCE [LARGE SCALE GENOMIC DNA]</scope>
    <source>
        <strain evidence="4 5">ANB-1</strain>
    </source>
</reference>
<evidence type="ECO:0000259" key="3">
    <source>
        <dbReference type="Pfam" id="PF05506"/>
    </source>
</evidence>
<comment type="caution">
    <text evidence="4">The sequence shown here is derived from an EMBL/GenBank/DDBJ whole genome shotgun (WGS) entry which is preliminary data.</text>
</comment>
<feature type="region of interest" description="Disordered" evidence="2">
    <location>
        <begin position="359"/>
        <end position="378"/>
    </location>
</feature>
<dbReference type="Proteomes" id="UP000235994">
    <property type="component" value="Unassembled WGS sequence"/>
</dbReference>
<dbReference type="AlphaFoldDB" id="A0A2N8KDD6"/>
<dbReference type="PANTHER" id="PTHR31956:SF36">
    <property type="entry name" value="NON-HEMOLYTIC PHOSPHOLIPASE C"/>
    <property type="match status" value="1"/>
</dbReference>
<dbReference type="Gene3D" id="3.40.720.10">
    <property type="entry name" value="Alkaline Phosphatase, subunit A"/>
    <property type="match status" value="2"/>
</dbReference>
<sequence>MENTLSATAATFASIARALEIAPDRRSGTLRDVRHVVILMQENRSFDHYFGALPGVRGFADPLPAPTAAGDVLTQADGAARVRPYALRAQYAADTPVGYITPHTWDDAQRAWNDGRMDQWLPAKSRLGMGAYEAADVPFQTALAEAFTLCDAYHCSIHAGTNPNRLFLWTGTNDPAGLAGGPALVNTFDRLGPAGEGYAWTTYPERLQAAGVDWRIYQDMADNYHDNPLAGFRQYRREHESGAAEAPLRERGLTTRTLDDLARDVARGTLPQVSWIIAPTADSEHPEVSSPRRGGAYTERVLDILTRNPEVWSGCVFFVTYDENDCFFDHMPPPAPPARTLDGSSGGLSTVELDGEYHDARVGPSAGTPDDPPGLHGRGFGLGPRVPMLAISPWSRGGWVDSQVYDHTSVIRFLEARFGVAEPNISAWRRAVTGDLTAAFDFAGDRGQVTAGGGRRSCPLPYALEVEGTMAGDGRHYRLTLRNAGTAAAVLHVYDRLALDRAPRRYTLGAGARLEDGWAVDADGAYDLWVLGPDGFHRRFRGNSALLEARPVRGDAGGIRVRLANRGEAAMEVELASRMGDGWKTAVRLPGAGEVALDCPHVSGWYDVEIAAPALPGFGRRMAGRVDGRRAGVADPRLSAATVLALG</sequence>
<dbReference type="GO" id="GO:0034480">
    <property type="term" value="F:phosphatidylcholine phospholipase C activity"/>
    <property type="evidence" value="ECO:0007669"/>
    <property type="project" value="InterPro"/>
</dbReference>
<evidence type="ECO:0000313" key="4">
    <source>
        <dbReference type="EMBL" id="PND31455.1"/>
    </source>
</evidence>
<evidence type="ECO:0000256" key="1">
    <source>
        <dbReference type="ARBA" id="ARBA00022801"/>
    </source>
</evidence>
<dbReference type="NCBIfam" id="TIGR03396">
    <property type="entry name" value="PC_PLC"/>
    <property type="match status" value="1"/>
</dbReference>
<accession>A0A2N8KDD6</accession>
<protein>
    <submittedName>
        <fullName evidence="4">Phospholipase C, phosphocholine-specific</fullName>
    </submittedName>
</protein>
<dbReference type="Pfam" id="PF05506">
    <property type="entry name" value="PLipase_C_C"/>
    <property type="match status" value="1"/>
</dbReference>
<keyword evidence="5" id="KW-1185">Reference proteome</keyword>
<proteinExistence type="predicted"/>
<dbReference type="InterPro" id="IPR008475">
    <property type="entry name" value="PLipase_C_C"/>
</dbReference>
<dbReference type="InterPro" id="IPR007312">
    <property type="entry name" value="Phosphoesterase"/>
</dbReference>
<dbReference type="PANTHER" id="PTHR31956">
    <property type="entry name" value="NON-SPECIFIC PHOSPHOLIPASE C4-RELATED"/>
    <property type="match status" value="1"/>
</dbReference>
<keyword evidence="1" id="KW-0378">Hydrolase</keyword>
<dbReference type="Pfam" id="PF04185">
    <property type="entry name" value="Phosphoesterase"/>
    <property type="match status" value="1"/>
</dbReference>
<name>A0A2N8KDD6_9BURK</name>
<dbReference type="EMBL" id="POQS01000006">
    <property type="protein sequence ID" value="PND31455.1"/>
    <property type="molecule type" value="Genomic_DNA"/>
</dbReference>
<gene>
    <name evidence="4" type="ORF">C1I89_21660</name>
</gene>
<organism evidence="4 5">
    <name type="scientific">Achromobacter pulmonis</name>
    <dbReference type="NCBI Taxonomy" id="1389932"/>
    <lineage>
        <taxon>Bacteria</taxon>
        <taxon>Pseudomonadati</taxon>
        <taxon>Pseudomonadota</taxon>
        <taxon>Betaproteobacteria</taxon>
        <taxon>Burkholderiales</taxon>
        <taxon>Alcaligenaceae</taxon>
        <taxon>Achromobacter</taxon>
    </lineage>
</organism>
<dbReference type="CDD" id="cd16014">
    <property type="entry name" value="PLC"/>
    <property type="match status" value="1"/>
</dbReference>
<dbReference type="InterPro" id="IPR017767">
    <property type="entry name" value="PC-PLC"/>
</dbReference>
<dbReference type="InterPro" id="IPR017850">
    <property type="entry name" value="Alkaline_phosphatase_core_sf"/>
</dbReference>
<feature type="domain" description="Bacterial phospholipase C C-terminal" evidence="3">
    <location>
        <begin position="457"/>
        <end position="543"/>
    </location>
</feature>
<dbReference type="RefSeq" id="WP_102774593.1">
    <property type="nucleotide sequence ID" value="NZ_POQS01000006.1"/>
</dbReference>